<comment type="caution">
    <text evidence="1">The sequence shown here is derived from an EMBL/GenBank/DDBJ whole genome shotgun (WGS) entry which is preliminary data.</text>
</comment>
<name>A0A2I0R065_9FLAO</name>
<dbReference type="EMBL" id="PJNI01000015">
    <property type="protein sequence ID" value="PKR79974.1"/>
    <property type="molecule type" value="Genomic_DNA"/>
</dbReference>
<accession>A0A2I0R065</accession>
<protein>
    <submittedName>
        <fullName evidence="1">Uncharacterized protein</fullName>
    </submittedName>
</protein>
<evidence type="ECO:0000313" key="1">
    <source>
        <dbReference type="EMBL" id="PKR79974.1"/>
    </source>
</evidence>
<proteinExistence type="predicted"/>
<organism evidence="1 2">
    <name type="scientific">Brumimicrobium salinarum</name>
    <dbReference type="NCBI Taxonomy" id="2058658"/>
    <lineage>
        <taxon>Bacteria</taxon>
        <taxon>Pseudomonadati</taxon>
        <taxon>Bacteroidota</taxon>
        <taxon>Flavobacteriia</taxon>
        <taxon>Flavobacteriales</taxon>
        <taxon>Crocinitomicaceae</taxon>
        <taxon>Brumimicrobium</taxon>
    </lineage>
</organism>
<evidence type="ECO:0000313" key="2">
    <source>
        <dbReference type="Proteomes" id="UP000236654"/>
    </source>
</evidence>
<dbReference type="AlphaFoldDB" id="A0A2I0R065"/>
<dbReference type="Proteomes" id="UP000236654">
    <property type="component" value="Unassembled WGS sequence"/>
</dbReference>
<dbReference type="RefSeq" id="WP_101335299.1">
    <property type="nucleotide sequence ID" value="NZ_PJNI01000015.1"/>
</dbReference>
<dbReference type="OrthoDB" id="7054664at2"/>
<reference evidence="1 2" key="1">
    <citation type="submission" date="2017-12" db="EMBL/GenBank/DDBJ databases">
        <title>The draft genome sequence of Brumimicrobium saltpan LHR20.</title>
        <authorList>
            <person name="Do Z.-J."/>
            <person name="Luo H.-R."/>
        </authorList>
    </citation>
    <scope>NUCLEOTIDE SEQUENCE [LARGE SCALE GENOMIC DNA]</scope>
    <source>
        <strain evidence="1 2">LHR20</strain>
    </source>
</reference>
<sequence length="158" mass="18454">MASGQILYCFELEGEWFPIDYDLSRQNKSGYVHKSRVRIIEDFDSFQASEITDTSITFKTEAFTLRITKVAFNPKVNNLEYHKANPSENVAIYLERINDEEIWGTDGEIPKMQYGKFILQIGSDMVNLPTDNLFEPNLDFTSVYIDKKKQYYLCFCIK</sequence>
<gene>
    <name evidence="1" type="ORF">CW751_12150</name>
</gene>
<keyword evidence="2" id="KW-1185">Reference proteome</keyword>